<gene>
    <name evidence="1" type="ORF">HMPREF2130_11430</name>
</gene>
<evidence type="ECO:0008006" key="3">
    <source>
        <dbReference type="Google" id="ProtNLM"/>
    </source>
</evidence>
<reference evidence="1 2" key="1">
    <citation type="submission" date="2014-07" db="EMBL/GenBank/DDBJ databases">
        <authorList>
            <person name="McCorrison J."/>
            <person name="Sanka R."/>
            <person name="Torralba M."/>
            <person name="Gillis M."/>
            <person name="Haft D.H."/>
            <person name="Methe B."/>
            <person name="Sutton G."/>
            <person name="Nelson K.E."/>
        </authorList>
    </citation>
    <scope>NUCLEOTIDE SEQUENCE [LARGE SCALE GENOMIC DNA]</scope>
    <source>
        <strain evidence="1 2">DNF00040</strain>
    </source>
</reference>
<proteinExistence type="predicted"/>
<comment type="caution">
    <text evidence="1">The sequence shown here is derived from an EMBL/GenBank/DDBJ whole genome shotgun (WGS) entry which is preliminary data.</text>
</comment>
<evidence type="ECO:0000313" key="2">
    <source>
        <dbReference type="Proteomes" id="UP000029629"/>
    </source>
</evidence>
<accession>A0A096A3B1</accession>
<dbReference type="Proteomes" id="UP000029629">
    <property type="component" value="Unassembled WGS sequence"/>
</dbReference>
<dbReference type="eggNOG" id="COG2409">
    <property type="taxonomic scope" value="Bacteria"/>
</dbReference>
<dbReference type="AlphaFoldDB" id="A0A096A3B1"/>
<dbReference type="OrthoDB" id="7051771at2"/>
<organism evidence="1 2">
    <name type="scientific">Oligella urethralis DNF00040</name>
    <dbReference type="NCBI Taxonomy" id="1401065"/>
    <lineage>
        <taxon>Bacteria</taxon>
        <taxon>Pseudomonadati</taxon>
        <taxon>Pseudomonadota</taxon>
        <taxon>Betaproteobacteria</taxon>
        <taxon>Burkholderiales</taxon>
        <taxon>Alcaligenaceae</taxon>
        <taxon>Oligella</taxon>
    </lineage>
</organism>
<evidence type="ECO:0000313" key="1">
    <source>
        <dbReference type="EMBL" id="KGF25232.1"/>
    </source>
</evidence>
<protein>
    <recommendedName>
        <fullName evidence="3">Nucleotidyl transferase AbiEii toxin, Type IV TA system</fullName>
    </recommendedName>
</protein>
<keyword evidence="2" id="KW-1185">Reference proteome</keyword>
<name>A0A096A3B1_9BURK</name>
<sequence>MPKQKNQMPDWEQVLSASAHLQEILPEAVLVGGTASVIYAGHRLSSDADHILTDLKTHFDEVLEQLESVAGWKTARLKRPVLILGSLDGIETGVRQLIRQAPLEKQELLLKGNKITLPTPHEMLRIKGILILKRNATRDYLDFAALSKYLGQSETQKALAPMNILYESDDKIVLQQLMAQLANPLPYDLDDVDLSEYKSISDEWKSWEHVKEQAIKVSHWILDNELERDSLEEDLER</sequence>
<dbReference type="EMBL" id="JRNI01000104">
    <property type="protein sequence ID" value="KGF25232.1"/>
    <property type="molecule type" value="Genomic_DNA"/>
</dbReference>
<dbReference type="GeneID" id="93427075"/>
<dbReference type="RefSeq" id="WP_018027464.1">
    <property type="nucleotide sequence ID" value="NZ_JRNI01000104.1"/>
</dbReference>